<proteinExistence type="predicted"/>
<feature type="coiled-coil region" evidence="1">
    <location>
        <begin position="40"/>
        <end position="113"/>
    </location>
</feature>
<comment type="caution">
    <text evidence="3">The sequence shown here is derived from an EMBL/GenBank/DDBJ whole genome shotgun (WGS) entry which is preliminary data.</text>
</comment>
<dbReference type="PANTHER" id="PTHR40515:SF1">
    <property type="entry name" value="CILIA- AND FLAGELLA-ASSOCIATED PROTEIN 157"/>
    <property type="match status" value="1"/>
</dbReference>
<evidence type="ECO:0000313" key="4">
    <source>
        <dbReference type="Proteomes" id="UP000692954"/>
    </source>
</evidence>
<sequence length="464" mass="55229">MEQFNGKTQDNILITQPLTKQKYSALFHDERFGKDFESNYSKLQEIMDNLQGKVEQIVKSQEDDFMKAYKDQMNELQIDLKAMKRKIDEESLKQKADEKKRILEEERDYFRQEALRLDNLNKEQLRTIEELKFKLKITIEEKNYYEGFVIDSKKENKALKFELLQLYKQKMEDQKTLNRMQSQSQTQQITKLNSKKQSDNRPQTQEGIRSEGNLFIKDDFNSEFLKREQSSKAGLRSQLSTKNYDQASTQFDFFRREISTQQQSRFHPENQMIEERNNQILELKQLLQKEKILCQQLKCELQRQNSQRGELEVILLDCVNQLKKDIATRQTVQKQAFLSNSNKTPKTSEQIAFEDIDYRQFTHQDKKVLLKKFLSSEQFLDQIYQLTFNSQMASTSQLKLNEKWKQDANDANKKFNNFKIYKFRNITSQPIIKQVISKQEQNILTELQDKVDQGQGLVDQIVQT</sequence>
<protein>
    <submittedName>
        <fullName evidence="3">Uncharacterized protein</fullName>
    </submittedName>
</protein>
<keyword evidence="4" id="KW-1185">Reference proteome</keyword>
<dbReference type="AlphaFoldDB" id="A0A8S1LKQ6"/>
<name>A0A8S1LKQ6_9CILI</name>
<reference evidence="3" key="1">
    <citation type="submission" date="2021-01" db="EMBL/GenBank/DDBJ databases">
        <authorList>
            <consortium name="Genoscope - CEA"/>
            <person name="William W."/>
        </authorList>
    </citation>
    <scope>NUCLEOTIDE SEQUENCE</scope>
</reference>
<feature type="region of interest" description="Disordered" evidence="2">
    <location>
        <begin position="175"/>
        <end position="212"/>
    </location>
</feature>
<accession>A0A8S1LKQ6</accession>
<organism evidence="3 4">
    <name type="scientific">Paramecium sonneborni</name>
    <dbReference type="NCBI Taxonomy" id="65129"/>
    <lineage>
        <taxon>Eukaryota</taxon>
        <taxon>Sar</taxon>
        <taxon>Alveolata</taxon>
        <taxon>Ciliophora</taxon>
        <taxon>Intramacronucleata</taxon>
        <taxon>Oligohymenophorea</taxon>
        <taxon>Peniculida</taxon>
        <taxon>Parameciidae</taxon>
        <taxon>Paramecium</taxon>
    </lineage>
</organism>
<evidence type="ECO:0000256" key="1">
    <source>
        <dbReference type="SAM" id="Coils"/>
    </source>
</evidence>
<dbReference type="OrthoDB" id="297712at2759"/>
<feature type="compositionally biased region" description="Polar residues" evidence="2">
    <location>
        <begin position="177"/>
        <end position="192"/>
    </location>
</feature>
<evidence type="ECO:0000256" key="2">
    <source>
        <dbReference type="SAM" id="MobiDB-lite"/>
    </source>
</evidence>
<gene>
    <name evidence="3" type="ORF">PSON_ATCC_30995.1.T0240340</name>
</gene>
<feature type="coiled-coil region" evidence="1">
    <location>
        <begin position="270"/>
        <end position="307"/>
    </location>
</feature>
<dbReference type="Proteomes" id="UP000692954">
    <property type="component" value="Unassembled WGS sequence"/>
</dbReference>
<evidence type="ECO:0000313" key="3">
    <source>
        <dbReference type="EMBL" id="CAD8068768.1"/>
    </source>
</evidence>
<dbReference type="EMBL" id="CAJJDN010000024">
    <property type="protein sequence ID" value="CAD8068768.1"/>
    <property type="molecule type" value="Genomic_DNA"/>
</dbReference>
<keyword evidence="1" id="KW-0175">Coiled coil</keyword>
<dbReference type="PANTHER" id="PTHR40515">
    <property type="entry name" value="CILIA- AND FLAGELLA-ASSOCIATED PROTEIN 157"/>
    <property type="match status" value="1"/>
</dbReference>